<dbReference type="GO" id="GO:0030832">
    <property type="term" value="P:regulation of actin filament length"/>
    <property type="evidence" value="ECO:0007669"/>
    <property type="project" value="TreeGrafter"/>
</dbReference>
<organism evidence="9 10">
    <name type="scientific">Adineta steineri</name>
    <dbReference type="NCBI Taxonomy" id="433720"/>
    <lineage>
        <taxon>Eukaryota</taxon>
        <taxon>Metazoa</taxon>
        <taxon>Spiralia</taxon>
        <taxon>Gnathifera</taxon>
        <taxon>Rotifera</taxon>
        <taxon>Eurotatoria</taxon>
        <taxon>Bdelloidea</taxon>
        <taxon>Adinetida</taxon>
        <taxon>Adinetidae</taxon>
        <taxon>Adineta</taxon>
    </lineage>
</organism>
<evidence type="ECO:0000313" key="10">
    <source>
        <dbReference type="Proteomes" id="UP000663868"/>
    </source>
</evidence>
<accession>A0A820PVV9</accession>
<keyword evidence="7" id="KW-0009">Actin-binding</keyword>
<proteinExistence type="inferred from homology"/>
<keyword evidence="5" id="KW-0206">Cytoskeleton</keyword>
<dbReference type="GO" id="GO:0004674">
    <property type="term" value="F:protein serine/threonine kinase activity"/>
    <property type="evidence" value="ECO:0007669"/>
    <property type="project" value="TreeGrafter"/>
</dbReference>
<name>A0A820PVV9_9BILA</name>
<dbReference type="GO" id="GO:0042995">
    <property type="term" value="C:cell projection"/>
    <property type="evidence" value="ECO:0007669"/>
    <property type="project" value="UniProtKB-SubCell"/>
</dbReference>
<dbReference type="EMBL" id="CAJOBB010025737">
    <property type="protein sequence ID" value="CAF4410715.1"/>
    <property type="molecule type" value="Genomic_DNA"/>
</dbReference>
<feature type="non-terminal residue" evidence="9">
    <location>
        <position position="1"/>
    </location>
</feature>
<keyword evidence="4" id="KW-0677">Repeat</keyword>
<keyword evidence="7" id="KW-0518">Myosin</keyword>
<dbReference type="InterPro" id="IPR052409">
    <property type="entry name" value="Myosin-III_kinase_activity"/>
</dbReference>
<dbReference type="GO" id="GO:0000146">
    <property type="term" value="F:microfilament motor activity"/>
    <property type="evidence" value="ECO:0007669"/>
    <property type="project" value="TreeGrafter"/>
</dbReference>
<gene>
    <name evidence="9" type="ORF">KXQ929_LOCUS51574</name>
</gene>
<evidence type="ECO:0000256" key="2">
    <source>
        <dbReference type="ARBA" id="ARBA00004316"/>
    </source>
</evidence>
<evidence type="ECO:0000256" key="7">
    <source>
        <dbReference type="PROSITE-ProRule" id="PRU00782"/>
    </source>
</evidence>
<evidence type="ECO:0000256" key="3">
    <source>
        <dbReference type="ARBA" id="ARBA00022490"/>
    </source>
</evidence>
<comment type="caution">
    <text evidence="7">Lacks conserved residue(s) required for the propagation of feature annotation.</text>
</comment>
<keyword evidence="6" id="KW-0966">Cell projection</keyword>
<keyword evidence="3" id="KW-0963">Cytoplasm</keyword>
<keyword evidence="7" id="KW-0505">Motor protein</keyword>
<dbReference type="Gene3D" id="1.20.58.530">
    <property type="match status" value="1"/>
</dbReference>
<dbReference type="GO" id="GO:0005524">
    <property type="term" value="F:ATP binding"/>
    <property type="evidence" value="ECO:0007669"/>
    <property type="project" value="InterPro"/>
</dbReference>
<dbReference type="AlphaFoldDB" id="A0A820PVV9"/>
<evidence type="ECO:0000256" key="6">
    <source>
        <dbReference type="ARBA" id="ARBA00023273"/>
    </source>
</evidence>
<dbReference type="GO" id="GO:0003779">
    <property type="term" value="F:actin binding"/>
    <property type="evidence" value="ECO:0007669"/>
    <property type="project" value="UniProtKB-KW"/>
</dbReference>
<evidence type="ECO:0000313" key="9">
    <source>
        <dbReference type="EMBL" id="CAF4410715.1"/>
    </source>
</evidence>
<dbReference type="SUPFAM" id="SSF52540">
    <property type="entry name" value="P-loop containing nucleoside triphosphate hydrolases"/>
    <property type="match status" value="1"/>
</dbReference>
<comment type="similarity">
    <text evidence="7">Belongs to the TRAFAC class myosin-kinesin ATPase superfamily. Myosin family.</text>
</comment>
<dbReference type="InterPro" id="IPR027417">
    <property type="entry name" value="P-loop_NTPase"/>
</dbReference>
<dbReference type="Pfam" id="PF00063">
    <property type="entry name" value="Myosin_head"/>
    <property type="match status" value="1"/>
</dbReference>
<dbReference type="InterPro" id="IPR001609">
    <property type="entry name" value="Myosin_head_motor_dom-like"/>
</dbReference>
<feature type="domain" description="Myosin motor" evidence="8">
    <location>
        <begin position="1"/>
        <end position="100"/>
    </location>
</feature>
<dbReference type="PANTHER" id="PTHR46256:SF3">
    <property type="entry name" value="MYOSIN MOTOR DOMAIN-CONTAINING PROTEIN"/>
    <property type="match status" value="1"/>
</dbReference>
<protein>
    <recommendedName>
        <fullName evidence="8">Myosin motor domain-containing protein</fullName>
    </recommendedName>
</protein>
<sequence length="100" mass="11490">LLDDESRLPKATDQTFVEKLNYHFGSNKHECYSINRNNKSSFIIHHYAGKVSYCALGFLEKNRDTLSDSVVDMFKHSQDDLIRLLFHGNPIDGTINSSNR</sequence>
<dbReference type="Proteomes" id="UP000663868">
    <property type="component" value="Unassembled WGS sequence"/>
</dbReference>
<reference evidence="9" key="1">
    <citation type="submission" date="2021-02" db="EMBL/GenBank/DDBJ databases">
        <authorList>
            <person name="Nowell W R."/>
        </authorList>
    </citation>
    <scope>NUCLEOTIDE SEQUENCE</scope>
</reference>
<dbReference type="PROSITE" id="PS51456">
    <property type="entry name" value="MYOSIN_MOTOR"/>
    <property type="match status" value="1"/>
</dbReference>
<feature type="non-terminal residue" evidence="9">
    <location>
        <position position="100"/>
    </location>
</feature>
<evidence type="ECO:0000256" key="1">
    <source>
        <dbReference type="ARBA" id="ARBA00004245"/>
    </source>
</evidence>
<evidence type="ECO:0000256" key="4">
    <source>
        <dbReference type="ARBA" id="ARBA00022737"/>
    </source>
</evidence>
<evidence type="ECO:0000256" key="5">
    <source>
        <dbReference type="ARBA" id="ARBA00023212"/>
    </source>
</evidence>
<evidence type="ECO:0000259" key="8">
    <source>
        <dbReference type="PROSITE" id="PS51456"/>
    </source>
</evidence>
<dbReference type="GO" id="GO:0016459">
    <property type="term" value="C:myosin complex"/>
    <property type="evidence" value="ECO:0007669"/>
    <property type="project" value="UniProtKB-KW"/>
</dbReference>
<comment type="subcellular location">
    <subcellularLocation>
        <location evidence="2">Cell projection</location>
    </subcellularLocation>
    <subcellularLocation>
        <location evidence="1">Cytoplasm</location>
        <location evidence="1">Cytoskeleton</location>
    </subcellularLocation>
</comment>
<dbReference type="PANTHER" id="PTHR46256">
    <property type="entry name" value="AGAP011099-PA"/>
    <property type="match status" value="1"/>
</dbReference>
<comment type="caution">
    <text evidence="9">The sequence shown here is derived from an EMBL/GenBank/DDBJ whole genome shotgun (WGS) entry which is preliminary data.</text>
</comment>